<dbReference type="GeneID" id="19334189"/>
<dbReference type="RefSeq" id="XP_007931918.1">
    <property type="nucleotide sequence ID" value="XM_007933727.1"/>
</dbReference>
<reference evidence="1 2" key="1">
    <citation type="journal article" date="2012" name="PLoS Pathog.">
        <title>Diverse lifestyles and strategies of plant pathogenesis encoded in the genomes of eighteen Dothideomycetes fungi.</title>
        <authorList>
            <person name="Ohm R.A."/>
            <person name="Feau N."/>
            <person name="Henrissat B."/>
            <person name="Schoch C.L."/>
            <person name="Horwitz B.A."/>
            <person name="Barry K.W."/>
            <person name="Condon B.J."/>
            <person name="Copeland A.C."/>
            <person name="Dhillon B."/>
            <person name="Glaser F."/>
            <person name="Hesse C.N."/>
            <person name="Kosti I."/>
            <person name="LaButti K."/>
            <person name="Lindquist E.A."/>
            <person name="Lucas S."/>
            <person name="Salamov A.A."/>
            <person name="Bradshaw R.E."/>
            <person name="Ciuffetti L."/>
            <person name="Hamelin R.C."/>
            <person name="Kema G.H.J."/>
            <person name="Lawrence C."/>
            <person name="Scott J.A."/>
            <person name="Spatafora J.W."/>
            <person name="Turgeon B.G."/>
            <person name="de Wit P.J.G.M."/>
            <person name="Zhong S."/>
            <person name="Goodwin S.B."/>
            <person name="Grigoriev I.V."/>
        </authorList>
    </citation>
    <scope>NUCLEOTIDE SEQUENCE [LARGE SCALE GENOMIC DNA]</scope>
    <source>
        <strain evidence="1 2">CIRAD86</strain>
    </source>
</reference>
<organism evidence="1 2">
    <name type="scientific">Pseudocercospora fijiensis (strain CIRAD86)</name>
    <name type="common">Black leaf streak disease fungus</name>
    <name type="synonym">Mycosphaerella fijiensis</name>
    <dbReference type="NCBI Taxonomy" id="383855"/>
    <lineage>
        <taxon>Eukaryota</taxon>
        <taxon>Fungi</taxon>
        <taxon>Dikarya</taxon>
        <taxon>Ascomycota</taxon>
        <taxon>Pezizomycotina</taxon>
        <taxon>Dothideomycetes</taxon>
        <taxon>Dothideomycetidae</taxon>
        <taxon>Mycosphaerellales</taxon>
        <taxon>Mycosphaerellaceae</taxon>
        <taxon>Pseudocercospora</taxon>
    </lineage>
</organism>
<accession>M3AJ29</accession>
<evidence type="ECO:0000313" key="2">
    <source>
        <dbReference type="Proteomes" id="UP000016932"/>
    </source>
</evidence>
<dbReference type="KEGG" id="pfj:MYCFIDRAFT_179701"/>
<sequence length="281" mass="31320">MLYYAPSPTDASSSSIARRCFLLLHRPPVLKHPPIAYRCFIMIDHPLSPADNCSSPIAHRPPMIDHAGSVYAQWLSLKVDYAFVGFLSLSVELCSSHLRCSRSYLHREGASLVPRLRNPSTARKRARHLSSTYLIPVASDVVRILHVFSKKLPKGAGTRIGTLVRVAFLETSRIVRDVFFFATANDAALARVLSMRLGHARILRRKGNGSLGWLAAEAGRKSGVENQQSRVGSEIRVKDNEDVQIGVKGMKKDMSTFRLHDRVLYALASAGRMFTAWRLDI</sequence>
<keyword evidence="2" id="KW-1185">Reference proteome</keyword>
<dbReference type="AlphaFoldDB" id="M3AJ29"/>
<evidence type="ECO:0000313" key="1">
    <source>
        <dbReference type="EMBL" id="EME77487.1"/>
    </source>
</evidence>
<dbReference type="HOGENOM" id="CLU_990870_0_0_1"/>
<dbReference type="Proteomes" id="UP000016932">
    <property type="component" value="Unassembled WGS sequence"/>
</dbReference>
<dbReference type="EMBL" id="KB446565">
    <property type="protein sequence ID" value="EME77487.1"/>
    <property type="molecule type" value="Genomic_DNA"/>
</dbReference>
<gene>
    <name evidence="1" type="ORF">MYCFIDRAFT_179701</name>
</gene>
<protein>
    <submittedName>
        <fullName evidence="1">Uncharacterized protein</fullName>
    </submittedName>
</protein>
<name>M3AJ29_PSEFD</name>
<proteinExistence type="predicted"/>
<dbReference type="VEuPathDB" id="FungiDB:MYCFIDRAFT_179701"/>